<evidence type="ECO:0000259" key="8">
    <source>
        <dbReference type="Pfam" id="PF01028"/>
    </source>
</evidence>
<evidence type="ECO:0000256" key="5">
    <source>
        <dbReference type="ARBA" id="ARBA00023125"/>
    </source>
</evidence>
<keyword evidence="11" id="KW-1185">Reference proteome</keyword>
<dbReference type="Pfam" id="PF01028">
    <property type="entry name" value="Topoisom_I"/>
    <property type="match status" value="1"/>
</dbReference>
<accession>A0A918T3C6</accession>
<reference evidence="10" key="2">
    <citation type="submission" date="2020-09" db="EMBL/GenBank/DDBJ databases">
        <authorList>
            <person name="Sun Q."/>
            <person name="Kim S."/>
        </authorList>
    </citation>
    <scope>NUCLEOTIDE SEQUENCE</scope>
    <source>
        <strain evidence="10">KCTC 23077</strain>
    </source>
</reference>
<dbReference type="EMBL" id="BMYD01000005">
    <property type="protein sequence ID" value="GHA87371.1"/>
    <property type="molecule type" value="Genomic_DNA"/>
</dbReference>
<dbReference type="GO" id="GO:0006265">
    <property type="term" value="P:DNA topological change"/>
    <property type="evidence" value="ECO:0007669"/>
    <property type="project" value="InterPro"/>
</dbReference>
<organism evidence="10 11">
    <name type="scientific">Cognatilysobacter bugurensis</name>
    <dbReference type="NCBI Taxonomy" id="543356"/>
    <lineage>
        <taxon>Bacteria</taxon>
        <taxon>Pseudomonadati</taxon>
        <taxon>Pseudomonadota</taxon>
        <taxon>Gammaproteobacteria</taxon>
        <taxon>Lysobacterales</taxon>
        <taxon>Lysobacteraceae</taxon>
        <taxon>Cognatilysobacter</taxon>
    </lineage>
</organism>
<feature type="region of interest" description="Disordered" evidence="7">
    <location>
        <begin position="1"/>
        <end position="43"/>
    </location>
</feature>
<evidence type="ECO:0000259" key="9">
    <source>
        <dbReference type="Pfam" id="PF21338"/>
    </source>
</evidence>
<comment type="catalytic activity">
    <reaction evidence="1">
        <text>ATP-independent breakage of single-stranded DNA, followed by passage and rejoining.</text>
        <dbReference type="EC" id="5.6.2.1"/>
    </reaction>
</comment>
<name>A0A918T3C6_9GAMM</name>
<dbReference type="Pfam" id="PF21338">
    <property type="entry name" value="Top1B_N_bact"/>
    <property type="match status" value="1"/>
</dbReference>
<dbReference type="Gene3D" id="1.10.132.120">
    <property type="match status" value="1"/>
</dbReference>
<gene>
    <name evidence="10" type="ORF">GCM10007067_26610</name>
</gene>
<dbReference type="SUPFAM" id="SSF56349">
    <property type="entry name" value="DNA breaking-rejoining enzymes"/>
    <property type="match status" value="1"/>
</dbReference>
<dbReference type="AlphaFoldDB" id="A0A918T3C6"/>
<dbReference type="InterPro" id="IPR035447">
    <property type="entry name" value="DNA_topo_I_N_sf"/>
</dbReference>
<dbReference type="InterPro" id="IPR049331">
    <property type="entry name" value="Top1B_N_bact"/>
</dbReference>
<sequence length="401" mass="44187">MSAVNARPATSREATNDARGGAPSPRSPVRTSVTPARAAANDAASDAVRIAREAGLRHVCDASPGIKRRRDGDAFVYETPDGERLDDEATLARIAALAIPPAYTDVWICPRANGHLQATGRDARGRKQYRYHAHWQAARGDGKFERVIEFGEALPKLRRRLRRDLARRGHPREKVLAIVVAVMAETLVRVGNDVYARRNNSFGLTTLRNRHVAFLKGGRARFKFRGKAGLEHEIVLDDARLAKLVRACQQLPGQSLFQYRDDDGAVQPVNSDAVNDYLREAMGASFTAKDFRTWGGTLTAVQCFAATPLPIDDDGRCSERALAAAEKAVVGEVARALGNTVAVCRRAYIDPAVFDGWRSGALQRVAEGARGARQWERATLQFLRDARRRAARSERTRSRRG</sequence>
<dbReference type="InterPro" id="IPR011010">
    <property type="entry name" value="DNA_brk_join_enz"/>
</dbReference>
<evidence type="ECO:0000313" key="10">
    <source>
        <dbReference type="EMBL" id="GHA87371.1"/>
    </source>
</evidence>
<dbReference type="InterPro" id="IPR001631">
    <property type="entry name" value="TopoI"/>
</dbReference>
<dbReference type="InterPro" id="IPR014711">
    <property type="entry name" value="TopoI_cat_a-hlx-sub_euk"/>
</dbReference>
<comment type="caution">
    <text evidence="10">The sequence shown here is derived from an EMBL/GenBank/DDBJ whole genome shotgun (WGS) entry which is preliminary data.</text>
</comment>
<evidence type="ECO:0000256" key="6">
    <source>
        <dbReference type="ARBA" id="ARBA00023235"/>
    </source>
</evidence>
<keyword evidence="6" id="KW-0413">Isomerase</keyword>
<dbReference type="EC" id="5.6.2.1" evidence="3"/>
<evidence type="ECO:0000256" key="2">
    <source>
        <dbReference type="ARBA" id="ARBA00006645"/>
    </source>
</evidence>
<dbReference type="PRINTS" id="PR00416">
    <property type="entry name" value="EUTPISMRASEI"/>
</dbReference>
<dbReference type="Proteomes" id="UP000646426">
    <property type="component" value="Unassembled WGS sequence"/>
</dbReference>
<reference evidence="10" key="1">
    <citation type="journal article" date="2014" name="Int. J. Syst. Evol. Microbiol.">
        <title>Complete genome sequence of Corynebacterium casei LMG S-19264T (=DSM 44701T), isolated from a smear-ripened cheese.</title>
        <authorList>
            <consortium name="US DOE Joint Genome Institute (JGI-PGF)"/>
            <person name="Walter F."/>
            <person name="Albersmeier A."/>
            <person name="Kalinowski J."/>
            <person name="Ruckert C."/>
        </authorList>
    </citation>
    <scope>NUCLEOTIDE SEQUENCE</scope>
    <source>
        <strain evidence="10">KCTC 23077</strain>
    </source>
</reference>
<protein>
    <recommendedName>
        <fullName evidence="3">DNA topoisomerase</fullName>
        <ecNumber evidence="3">5.6.2.1</ecNumber>
    </recommendedName>
</protein>
<evidence type="ECO:0000256" key="3">
    <source>
        <dbReference type="ARBA" id="ARBA00012891"/>
    </source>
</evidence>
<dbReference type="InterPro" id="IPR013500">
    <property type="entry name" value="TopoI_cat_euk"/>
</dbReference>
<dbReference type="SUPFAM" id="SSF55869">
    <property type="entry name" value="DNA topoisomerase I domain"/>
    <property type="match status" value="1"/>
</dbReference>
<feature type="domain" description="DNA topoisomerase I catalytic core eukaryotic-type" evidence="8">
    <location>
        <begin position="138"/>
        <end position="343"/>
    </location>
</feature>
<feature type="domain" description="DNA topoisomerase IB N-terminal" evidence="9">
    <location>
        <begin position="75"/>
        <end position="122"/>
    </location>
</feature>
<evidence type="ECO:0000256" key="1">
    <source>
        <dbReference type="ARBA" id="ARBA00000213"/>
    </source>
</evidence>
<comment type="similarity">
    <text evidence="2">Belongs to the type IB topoisomerase family.</text>
</comment>
<dbReference type="Gene3D" id="3.90.15.10">
    <property type="entry name" value="Topoisomerase I, Chain A, domain 3"/>
    <property type="match status" value="1"/>
</dbReference>
<dbReference type="GO" id="GO:0003917">
    <property type="term" value="F:DNA topoisomerase type I (single strand cut, ATP-independent) activity"/>
    <property type="evidence" value="ECO:0007669"/>
    <property type="project" value="UniProtKB-EC"/>
</dbReference>
<dbReference type="PROSITE" id="PS52038">
    <property type="entry name" value="TOPO_IB_2"/>
    <property type="match status" value="1"/>
</dbReference>
<dbReference type="Gene3D" id="3.30.66.10">
    <property type="entry name" value="DNA topoisomerase I domain"/>
    <property type="match status" value="1"/>
</dbReference>
<evidence type="ECO:0000256" key="4">
    <source>
        <dbReference type="ARBA" id="ARBA00023029"/>
    </source>
</evidence>
<keyword evidence="4" id="KW-0799">Topoisomerase</keyword>
<keyword evidence="5" id="KW-0238">DNA-binding</keyword>
<dbReference type="GO" id="GO:0003677">
    <property type="term" value="F:DNA binding"/>
    <property type="evidence" value="ECO:0007669"/>
    <property type="project" value="UniProtKB-KW"/>
</dbReference>
<evidence type="ECO:0000256" key="7">
    <source>
        <dbReference type="SAM" id="MobiDB-lite"/>
    </source>
</evidence>
<evidence type="ECO:0000313" key="11">
    <source>
        <dbReference type="Proteomes" id="UP000646426"/>
    </source>
</evidence>
<proteinExistence type="inferred from homology"/>